<proteinExistence type="predicted"/>
<dbReference type="InterPro" id="IPR029032">
    <property type="entry name" value="AhpD-like"/>
</dbReference>
<evidence type="ECO:0000313" key="2">
    <source>
        <dbReference type="EMBL" id="HGS86347.1"/>
    </source>
</evidence>
<comment type="caution">
    <text evidence="2">The sequence shown here is derived from an EMBL/GenBank/DDBJ whole genome shotgun (WGS) entry which is preliminary data.</text>
</comment>
<name>A0A7C4Q091_9CHLR</name>
<accession>A0A7C4Q091</accession>
<dbReference type="Gene3D" id="1.20.1290.10">
    <property type="entry name" value="AhpD-like"/>
    <property type="match status" value="1"/>
</dbReference>
<dbReference type="AlphaFoldDB" id="A0A7C4Q091"/>
<dbReference type="GO" id="GO:0051920">
    <property type="term" value="F:peroxiredoxin activity"/>
    <property type="evidence" value="ECO:0007669"/>
    <property type="project" value="InterPro"/>
</dbReference>
<protein>
    <submittedName>
        <fullName evidence="2">Carboxymuconolactone decarboxylase family protein</fullName>
    </submittedName>
</protein>
<dbReference type="PANTHER" id="PTHR33930">
    <property type="entry name" value="ALKYL HYDROPEROXIDE REDUCTASE AHPD"/>
    <property type="match status" value="1"/>
</dbReference>
<gene>
    <name evidence="2" type="ORF">ENT17_01895</name>
</gene>
<dbReference type="PANTHER" id="PTHR33930:SF2">
    <property type="entry name" value="BLR3452 PROTEIN"/>
    <property type="match status" value="1"/>
</dbReference>
<dbReference type="InterPro" id="IPR003779">
    <property type="entry name" value="CMD-like"/>
</dbReference>
<evidence type="ECO:0000259" key="1">
    <source>
        <dbReference type="Pfam" id="PF02627"/>
    </source>
</evidence>
<dbReference type="InterPro" id="IPR004675">
    <property type="entry name" value="AhpD_core"/>
</dbReference>
<dbReference type="SUPFAM" id="SSF69118">
    <property type="entry name" value="AhpD-like"/>
    <property type="match status" value="1"/>
</dbReference>
<feature type="domain" description="Carboxymuconolactone decarboxylase-like" evidence="1">
    <location>
        <begin position="28"/>
        <end position="106"/>
    </location>
</feature>
<dbReference type="Pfam" id="PF02627">
    <property type="entry name" value="CMD"/>
    <property type="match status" value="1"/>
</dbReference>
<sequence length="115" mass="13088">MTNRLDEFQAYRQRMNERILGIDHLGIKRFFNLDTSAYHDGALDGKTKELLGLVASMVLRCNDCIDYHILQCVKAGWKDEELYDAFNVALIVGGSIVIPHLRHAVETLDLARQQA</sequence>
<dbReference type="EMBL" id="DSXR01000025">
    <property type="protein sequence ID" value="HGS86347.1"/>
    <property type="molecule type" value="Genomic_DNA"/>
</dbReference>
<dbReference type="NCBIfam" id="TIGR00778">
    <property type="entry name" value="ahpD_dom"/>
    <property type="match status" value="1"/>
</dbReference>
<reference evidence="2" key="1">
    <citation type="journal article" date="2020" name="mSystems">
        <title>Genome- and Community-Level Interaction Insights into Carbon Utilization and Element Cycling Functions of Hydrothermarchaeota in Hydrothermal Sediment.</title>
        <authorList>
            <person name="Zhou Z."/>
            <person name="Liu Y."/>
            <person name="Xu W."/>
            <person name="Pan J."/>
            <person name="Luo Z.H."/>
            <person name="Li M."/>
        </authorList>
    </citation>
    <scope>NUCLEOTIDE SEQUENCE [LARGE SCALE GENOMIC DNA]</scope>
    <source>
        <strain evidence="2">SpSt-556</strain>
    </source>
</reference>
<organism evidence="2">
    <name type="scientific">Bellilinea caldifistulae</name>
    <dbReference type="NCBI Taxonomy" id="360411"/>
    <lineage>
        <taxon>Bacteria</taxon>
        <taxon>Bacillati</taxon>
        <taxon>Chloroflexota</taxon>
        <taxon>Anaerolineae</taxon>
        <taxon>Anaerolineales</taxon>
        <taxon>Anaerolineaceae</taxon>
        <taxon>Bellilinea</taxon>
    </lineage>
</organism>